<evidence type="ECO:0000313" key="3">
    <source>
        <dbReference type="EMBL" id="WPC75946.1"/>
    </source>
</evidence>
<sequence>MKNMTKNLLITSVLCASSMSAFAANSNNWQNKSMDAWIDGKAETVLLLNTNLNSFDINTDVDQGVVTLTGKVDNDVDKDLAGELVKGLDGVKKVNNELTVIDQQGDKSNGTVDQLNDAKITTIVKTRLLMDSNVSGTNIEVSTENGVVTLKGQLDNDAQQDLAVNIAQNTTDVTKVVNEITVTQ</sequence>
<organism evidence="3 4">
    <name type="scientific">Vibrio porteresiae DSM 19223</name>
    <dbReference type="NCBI Taxonomy" id="1123496"/>
    <lineage>
        <taxon>Bacteria</taxon>
        <taxon>Pseudomonadati</taxon>
        <taxon>Pseudomonadota</taxon>
        <taxon>Gammaproteobacteria</taxon>
        <taxon>Vibrionales</taxon>
        <taxon>Vibrionaceae</taxon>
        <taxon>Vibrio</taxon>
    </lineage>
</organism>
<name>A0ABZ0QKJ8_9VIBR</name>
<dbReference type="InterPro" id="IPR007055">
    <property type="entry name" value="BON_dom"/>
</dbReference>
<accession>A0ABZ0QKJ8</accession>
<dbReference type="InterPro" id="IPR014004">
    <property type="entry name" value="Transpt-assoc_nodulatn_dom_bac"/>
</dbReference>
<evidence type="ECO:0000256" key="1">
    <source>
        <dbReference type="SAM" id="SignalP"/>
    </source>
</evidence>
<reference evidence="3 4" key="1">
    <citation type="submission" date="2023-11" db="EMBL/GenBank/DDBJ databases">
        <title>Plant-associative lifestyle of Vibrio porteresiae and its evolutionary dynamics.</title>
        <authorList>
            <person name="Rameshkumar N."/>
            <person name="Kirti K."/>
        </authorList>
    </citation>
    <scope>NUCLEOTIDE SEQUENCE [LARGE SCALE GENOMIC DNA]</scope>
    <source>
        <strain evidence="3 4">MSSRF30</strain>
    </source>
</reference>
<gene>
    <name evidence="3" type="ORF">R8Z52_23825</name>
</gene>
<feature type="signal peptide" evidence="1">
    <location>
        <begin position="1"/>
        <end position="23"/>
    </location>
</feature>
<feature type="domain" description="BON" evidence="2">
    <location>
        <begin position="116"/>
        <end position="184"/>
    </location>
</feature>
<dbReference type="PROSITE" id="PS50914">
    <property type="entry name" value="BON"/>
    <property type="match status" value="2"/>
</dbReference>
<keyword evidence="4" id="KW-1185">Reference proteome</keyword>
<evidence type="ECO:0000313" key="4">
    <source>
        <dbReference type="Proteomes" id="UP001304071"/>
    </source>
</evidence>
<keyword evidence="1" id="KW-0732">Signal</keyword>
<dbReference type="Proteomes" id="UP001304071">
    <property type="component" value="Chromosome 2"/>
</dbReference>
<dbReference type="Gene3D" id="3.30.1340.30">
    <property type="match status" value="2"/>
</dbReference>
<dbReference type="SMART" id="SM00749">
    <property type="entry name" value="BON"/>
    <property type="match status" value="2"/>
</dbReference>
<dbReference type="Pfam" id="PF04972">
    <property type="entry name" value="BON"/>
    <property type="match status" value="2"/>
</dbReference>
<dbReference type="EMBL" id="CP138204">
    <property type="protein sequence ID" value="WPC75946.1"/>
    <property type="molecule type" value="Genomic_DNA"/>
</dbReference>
<dbReference type="RefSeq" id="WP_261897914.1">
    <property type="nucleotide sequence ID" value="NZ_AP024896.1"/>
</dbReference>
<dbReference type="PANTHER" id="PTHR34606:SF15">
    <property type="entry name" value="BON DOMAIN-CONTAINING PROTEIN"/>
    <property type="match status" value="1"/>
</dbReference>
<dbReference type="InterPro" id="IPR051686">
    <property type="entry name" value="Lipoprotein_DolP"/>
</dbReference>
<feature type="domain" description="BON" evidence="2">
    <location>
        <begin position="34"/>
        <end position="102"/>
    </location>
</feature>
<protein>
    <submittedName>
        <fullName evidence="3">BON domain-containing protein</fullName>
    </submittedName>
</protein>
<evidence type="ECO:0000259" key="2">
    <source>
        <dbReference type="PROSITE" id="PS50914"/>
    </source>
</evidence>
<dbReference type="PANTHER" id="PTHR34606">
    <property type="entry name" value="BON DOMAIN-CONTAINING PROTEIN"/>
    <property type="match status" value="1"/>
</dbReference>
<feature type="chain" id="PRO_5046881646" evidence="1">
    <location>
        <begin position="24"/>
        <end position="184"/>
    </location>
</feature>
<proteinExistence type="predicted"/>